<dbReference type="GO" id="GO:0016740">
    <property type="term" value="F:transferase activity"/>
    <property type="evidence" value="ECO:0007669"/>
    <property type="project" value="UniProtKB-KW"/>
</dbReference>
<dbReference type="InterPro" id="IPR013538">
    <property type="entry name" value="ASHA1/2-like_C"/>
</dbReference>
<keyword evidence="3" id="KW-0812">Transmembrane</keyword>
<sequence>MVVSKPSTAAASNRDVFITRVFDAPRDLVFRAWTTPEYLARWYAPKGCTTLYRSFDFHPGGTFHSCIRSPNGYECWCIGAYREIVVPERIAYTLVIANEKGSPVDPEAAGMDPNWPQETTVTVTFEGQNGKTKLTLRQTVSELIAKRTGAHPSWLEMLDRLAINLAQD</sequence>
<dbReference type="OrthoDB" id="9805228at2"/>
<gene>
    <name evidence="3" type="ORF">FRUB_03777</name>
</gene>
<comment type="similarity">
    <text evidence="1">Belongs to the AHA1 family.</text>
</comment>
<dbReference type="Gene3D" id="3.30.530.20">
    <property type="match status" value="1"/>
</dbReference>
<evidence type="ECO:0000259" key="2">
    <source>
        <dbReference type="Pfam" id="PF08327"/>
    </source>
</evidence>
<organism evidence="3 4">
    <name type="scientific">Fimbriiglobus ruber</name>
    <dbReference type="NCBI Taxonomy" id="1908690"/>
    <lineage>
        <taxon>Bacteria</taxon>
        <taxon>Pseudomonadati</taxon>
        <taxon>Planctomycetota</taxon>
        <taxon>Planctomycetia</taxon>
        <taxon>Gemmatales</taxon>
        <taxon>Gemmataceae</taxon>
        <taxon>Fimbriiglobus</taxon>
    </lineage>
</organism>
<dbReference type="RefSeq" id="WP_088254968.1">
    <property type="nucleotide sequence ID" value="NZ_NIDE01000005.1"/>
</dbReference>
<keyword evidence="4" id="KW-1185">Reference proteome</keyword>
<dbReference type="Pfam" id="PF08327">
    <property type="entry name" value="AHSA1"/>
    <property type="match status" value="1"/>
</dbReference>
<evidence type="ECO:0000313" key="4">
    <source>
        <dbReference type="Proteomes" id="UP000214646"/>
    </source>
</evidence>
<evidence type="ECO:0000256" key="1">
    <source>
        <dbReference type="ARBA" id="ARBA00006817"/>
    </source>
</evidence>
<dbReference type="EMBL" id="NIDE01000005">
    <property type="protein sequence ID" value="OWK41699.1"/>
    <property type="molecule type" value="Genomic_DNA"/>
</dbReference>
<protein>
    <submittedName>
        <fullName evidence="3">Putative glutathione S-transferase-related transmembrane protein</fullName>
    </submittedName>
</protein>
<reference evidence="4" key="1">
    <citation type="submission" date="2017-06" db="EMBL/GenBank/DDBJ databases">
        <title>Genome analysis of Fimbriiglobus ruber SP5, the first member of the order Planctomycetales with confirmed chitinolytic capability.</title>
        <authorList>
            <person name="Ravin N.V."/>
            <person name="Rakitin A.L."/>
            <person name="Ivanova A.A."/>
            <person name="Beletsky A.V."/>
            <person name="Kulichevskaya I.S."/>
            <person name="Mardanov A.V."/>
            <person name="Dedysh S.N."/>
        </authorList>
    </citation>
    <scope>NUCLEOTIDE SEQUENCE [LARGE SCALE GENOMIC DNA]</scope>
    <source>
        <strain evidence="4">SP5</strain>
    </source>
</reference>
<name>A0A225DWX6_9BACT</name>
<keyword evidence="3" id="KW-0808">Transferase</keyword>
<proteinExistence type="inferred from homology"/>
<accession>A0A225DWX6</accession>
<feature type="domain" description="Activator of Hsp90 ATPase homologue 1/2-like C-terminal" evidence="2">
    <location>
        <begin position="23"/>
        <end position="163"/>
    </location>
</feature>
<keyword evidence="3" id="KW-0472">Membrane</keyword>
<comment type="caution">
    <text evidence="3">The sequence shown here is derived from an EMBL/GenBank/DDBJ whole genome shotgun (WGS) entry which is preliminary data.</text>
</comment>
<dbReference type="Proteomes" id="UP000214646">
    <property type="component" value="Unassembled WGS sequence"/>
</dbReference>
<dbReference type="AlphaFoldDB" id="A0A225DWX6"/>
<evidence type="ECO:0000313" key="3">
    <source>
        <dbReference type="EMBL" id="OWK41699.1"/>
    </source>
</evidence>
<dbReference type="InterPro" id="IPR023393">
    <property type="entry name" value="START-like_dom_sf"/>
</dbReference>
<dbReference type="SUPFAM" id="SSF55961">
    <property type="entry name" value="Bet v1-like"/>
    <property type="match status" value="1"/>
</dbReference>